<reference evidence="4" key="1">
    <citation type="submission" date="2022-07" db="EMBL/GenBank/DDBJ databases">
        <title>Genome Sequence of Physisporinus lineatus.</title>
        <authorList>
            <person name="Buettner E."/>
        </authorList>
    </citation>
    <scope>NUCLEOTIDE SEQUENCE</scope>
    <source>
        <strain evidence="4">VT162</strain>
    </source>
</reference>
<evidence type="ECO:0000313" key="4">
    <source>
        <dbReference type="EMBL" id="KAJ3481963.1"/>
    </source>
</evidence>
<name>A0AAD5V152_9APHY</name>
<organism evidence="4 5">
    <name type="scientific">Meripilus lineatus</name>
    <dbReference type="NCBI Taxonomy" id="2056292"/>
    <lineage>
        <taxon>Eukaryota</taxon>
        <taxon>Fungi</taxon>
        <taxon>Dikarya</taxon>
        <taxon>Basidiomycota</taxon>
        <taxon>Agaricomycotina</taxon>
        <taxon>Agaricomycetes</taxon>
        <taxon>Polyporales</taxon>
        <taxon>Meripilaceae</taxon>
        <taxon>Meripilus</taxon>
    </lineage>
</organism>
<feature type="transmembrane region" description="Helical" evidence="2">
    <location>
        <begin position="244"/>
        <end position="264"/>
    </location>
</feature>
<dbReference type="InterPro" id="IPR045338">
    <property type="entry name" value="DUF6535"/>
</dbReference>
<comment type="caution">
    <text evidence="4">The sequence shown here is derived from an EMBL/GenBank/DDBJ whole genome shotgun (WGS) entry which is preliminary data.</text>
</comment>
<sequence length="748" mass="85094">MRQEEEGSSLRPSYRNDGGTTHASHSSHSHNSFRSAYEGDEVNSVVEPTYEDPPSKGLPGEDPRSNQWGRRVTDTSGSSQGSDKEPIESWTKLSTTLHQYDKDKIKDCKEDIDTLLVFAGLYSAVLTAFIIEAFKLLQQDYTQISAQLLFQVSQQVASFVINNNSINATQIFPPTPISAFRPATSSIRVNALWFSSLICSLVTASLGILVKQWLREYVAGEYVSAKERCRVRYIRRLGLLKYRVFEIAAFLPLLIQFSLILFFVGLMEFVRPVNTLVFWIITSLVSAWVVFYASTTLAPAFSPSCPYKTPFLRSLLPKVRHLLEPARLWLHAITRKDISREEYILRNNQFLDEAVLLDADKTFRDGEVFRTIVGCLSDGDWLRAPTSTMRRLMEQRTGRAAGQITRRSFRCFQYSERVIMLSALIRWMQEKLQNHYRDKTLSFWDPSTDATFTYMTHIYGSLEPATVSLRRDIKHVFESLLLFPGNESTTAGLVTRMAKLQWMPHFSPDVGLVSDEVLNAVLRGAGTILQTPGHIFDSMALWGTVCMMAKFTDPADFQDCRHRFVGLMRMLTPRILQDPDPALDLDTRSLAERYHIILGTTVRFNETIPGILDQGLLDALDSRCLRVFRRHVEERGYILRNWDELASQPVPLHMWHTETVYSVMKEEPELGEGWRTNSNLVDLLITSVAEGSKFGGYRKRARGSRSSCMNHDIFFMSNGSRESASGEAFQSKGCRDTWSFGVDKPIGF</sequence>
<dbReference type="AlphaFoldDB" id="A0AAD5V152"/>
<keyword evidence="2" id="KW-0472">Membrane</keyword>
<proteinExistence type="predicted"/>
<feature type="transmembrane region" description="Helical" evidence="2">
    <location>
        <begin position="276"/>
        <end position="294"/>
    </location>
</feature>
<feature type="domain" description="DUF6535" evidence="3">
    <location>
        <begin position="90"/>
        <end position="270"/>
    </location>
</feature>
<evidence type="ECO:0000313" key="5">
    <source>
        <dbReference type="Proteomes" id="UP001212997"/>
    </source>
</evidence>
<evidence type="ECO:0000256" key="2">
    <source>
        <dbReference type="SAM" id="Phobius"/>
    </source>
</evidence>
<accession>A0AAD5V152</accession>
<dbReference type="Pfam" id="PF20153">
    <property type="entry name" value="DUF6535"/>
    <property type="match status" value="1"/>
</dbReference>
<dbReference type="Proteomes" id="UP001212997">
    <property type="component" value="Unassembled WGS sequence"/>
</dbReference>
<feature type="transmembrane region" description="Helical" evidence="2">
    <location>
        <begin position="112"/>
        <end position="131"/>
    </location>
</feature>
<keyword evidence="2" id="KW-1133">Transmembrane helix</keyword>
<evidence type="ECO:0000256" key="1">
    <source>
        <dbReference type="SAM" id="MobiDB-lite"/>
    </source>
</evidence>
<keyword evidence="2" id="KW-0812">Transmembrane</keyword>
<gene>
    <name evidence="4" type="ORF">NLI96_g7303</name>
</gene>
<feature type="compositionally biased region" description="Low complexity" evidence="1">
    <location>
        <begin position="22"/>
        <end position="35"/>
    </location>
</feature>
<feature type="transmembrane region" description="Helical" evidence="2">
    <location>
        <begin position="191"/>
        <end position="210"/>
    </location>
</feature>
<keyword evidence="5" id="KW-1185">Reference proteome</keyword>
<evidence type="ECO:0000259" key="3">
    <source>
        <dbReference type="Pfam" id="PF20153"/>
    </source>
</evidence>
<feature type="region of interest" description="Disordered" evidence="1">
    <location>
        <begin position="1"/>
        <end position="90"/>
    </location>
</feature>
<protein>
    <recommendedName>
        <fullName evidence="3">DUF6535 domain-containing protein</fullName>
    </recommendedName>
</protein>
<dbReference type="EMBL" id="JANAWD010000295">
    <property type="protein sequence ID" value="KAJ3481963.1"/>
    <property type="molecule type" value="Genomic_DNA"/>
</dbReference>